<dbReference type="Pfam" id="PF04055">
    <property type="entry name" value="Radical_SAM"/>
    <property type="match status" value="1"/>
</dbReference>
<dbReference type="CDD" id="cd01335">
    <property type="entry name" value="Radical_SAM"/>
    <property type="match status" value="1"/>
</dbReference>
<keyword evidence="3" id="KW-0411">Iron-sulfur</keyword>
<keyword evidence="2" id="KW-0408">Iron</keyword>
<dbReference type="PANTHER" id="PTHR43432">
    <property type="entry name" value="SLR0285 PROTEIN"/>
    <property type="match status" value="1"/>
</dbReference>
<dbReference type="AlphaFoldDB" id="A0A6M4H4R4"/>
<dbReference type="InterPro" id="IPR040086">
    <property type="entry name" value="MJ0683-like"/>
</dbReference>
<dbReference type="SFLD" id="SFLDG01084">
    <property type="entry name" value="Uncharacterised_Radical_SAM_Su"/>
    <property type="match status" value="1"/>
</dbReference>
<evidence type="ECO:0000313" key="6">
    <source>
        <dbReference type="EMBL" id="QJR14631.1"/>
    </source>
</evidence>
<dbReference type="SFLD" id="SFLDS00029">
    <property type="entry name" value="Radical_SAM"/>
    <property type="match status" value="1"/>
</dbReference>
<organism evidence="6 7">
    <name type="scientific">Usitatibacter palustris</name>
    <dbReference type="NCBI Taxonomy" id="2732487"/>
    <lineage>
        <taxon>Bacteria</taxon>
        <taxon>Pseudomonadati</taxon>
        <taxon>Pseudomonadota</taxon>
        <taxon>Betaproteobacteria</taxon>
        <taxon>Nitrosomonadales</taxon>
        <taxon>Usitatibacteraceae</taxon>
        <taxon>Usitatibacter</taxon>
    </lineage>
</organism>
<dbReference type="InterPro" id="IPR007197">
    <property type="entry name" value="rSAM"/>
</dbReference>
<name>A0A6M4H4R4_9PROT</name>
<dbReference type="GO" id="GO:0046872">
    <property type="term" value="F:metal ion binding"/>
    <property type="evidence" value="ECO:0007669"/>
    <property type="project" value="UniProtKB-KW"/>
</dbReference>
<dbReference type="GO" id="GO:0003824">
    <property type="term" value="F:catalytic activity"/>
    <property type="evidence" value="ECO:0007669"/>
    <property type="project" value="InterPro"/>
</dbReference>
<dbReference type="EMBL" id="CP053073">
    <property type="protein sequence ID" value="QJR14631.1"/>
    <property type="molecule type" value="Genomic_DNA"/>
</dbReference>
<evidence type="ECO:0000256" key="1">
    <source>
        <dbReference type="ARBA" id="ARBA00022723"/>
    </source>
</evidence>
<evidence type="ECO:0000256" key="2">
    <source>
        <dbReference type="ARBA" id="ARBA00023004"/>
    </source>
</evidence>
<keyword evidence="7" id="KW-1185">Reference proteome</keyword>
<dbReference type="SUPFAM" id="SSF102114">
    <property type="entry name" value="Radical SAM enzymes"/>
    <property type="match status" value="1"/>
</dbReference>
<feature type="region of interest" description="Disordered" evidence="4">
    <location>
        <begin position="1"/>
        <end position="25"/>
    </location>
</feature>
<dbReference type="InterPro" id="IPR058240">
    <property type="entry name" value="rSAM_sf"/>
</dbReference>
<evidence type="ECO:0000256" key="4">
    <source>
        <dbReference type="SAM" id="MobiDB-lite"/>
    </source>
</evidence>
<keyword evidence="1" id="KW-0479">Metal-binding</keyword>
<dbReference type="Proteomes" id="UP000503096">
    <property type="component" value="Chromosome"/>
</dbReference>
<dbReference type="SMART" id="SM00729">
    <property type="entry name" value="Elp3"/>
    <property type="match status" value="1"/>
</dbReference>
<dbReference type="NCBIfam" id="NF033668">
    <property type="entry name" value="rSAM_PA0069"/>
    <property type="match status" value="1"/>
</dbReference>
<proteinExistence type="predicted"/>
<dbReference type="KEGG" id="upl:DSM104440_01438"/>
<dbReference type="PANTHER" id="PTHR43432:SF3">
    <property type="entry name" value="SLR0285 PROTEIN"/>
    <property type="match status" value="1"/>
</dbReference>
<dbReference type="RefSeq" id="WP_171161362.1">
    <property type="nucleotide sequence ID" value="NZ_CP053073.1"/>
</dbReference>
<protein>
    <recommendedName>
        <fullName evidence="5">Elp3/MiaA/NifB-like radical SAM core domain-containing protein</fullName>
    </recommendedName>
</protein>
<dbReference type="InterPro" id="IPR006638">
    <property type="entry name" value="Elp3/MiaA/NifB-like_rSAM"/>
</dbReference>
<dbReference type="InParanoid" id="A0A6M4H4R4"/>
<dbReference type="Gene3D" id="3.80.30.30">
    <property type="match status" value="1"/>
</dbReference>
<evidence type="ECO:0000313" key="7">
    <source>
        <dbReference type="Proteomes" id="UP000503096"/>
    </source>
</evidence>
<gene>
    <name evidence="6" type="ORF">DSM104440_01438</name>
</gene>
<reference evidence="6 7" key="1">
    <citation type="submission" date="2020-04" db="EMBL/GenBank/DDBJ databases">
        <title>Usitatibacter rugosus gen. nov., sp. nov. and Usitatibacter palustris sp. nov., novel members of Usitatibacteraceae fam. nov. within the order Nitrosomonadales isolated from soil.</title>
        <authorList>
            <person name="Huber K.J."/>
            <person name="Neumann-Schaal M."/>
            <person name="Geppert A."/>
            <person name="Luckner M."/>
            <person name="Wanner G."/>
            <person name="Overmann J."/>
        </authorList>
    </citation>
    <scope>NUCLEOTIDE SEQUENCE [LARGE SCALE GENOMIC DNA]</scope>
    <source>
        <strain evidence="6 7">Swamp67</strain>
    </source>
</reference>
<dbReference type="GO" id="GO:0051536">
    <property type="term" value="F:iron-sulfur cluster binding"/>
    <property type="evidence" value="ECO:0007669"/>
    <property type="project" value="UniProtKB-KW"/>
</dbReference>
<accession>A0A6M4H4R4</accession>
<sequence length="363" mass="40382">MPLKTTAGNHGAAAKGRGATINPEGRFEKWARGETDDGWFQEPEDGPSKPKTVIAIERAKSIISRNDSPDIGFNQSLNPYRGCGIGCPYCYARPSHAYLGLSPGLDWETRLSAKTNAAEVLREELAKPGYRCETIVIGVNTDAYQPIEREHRITRSVLEVMLETRHPVGLITKSALIERDIDLLSQLARERLVNVTITVVTLDHGISRYLEPRASAPARRLLAIRRLSEAGIPVNVNVAPVIPYLTDSELESILEATAEAGARTASYTLLRLPWEVKEVFRAWLEERFPLKAAHVMSRVHEMRGGRDNDPNFGSRMKGQGLFAELLKQRFAKGLERFGLTRGDYAVDASKFTPPSRHGQARLF</sequence>
<evidence type="ECO:0000256" key="3">
    <source>
        <dbReference type="ARBA" id="ARBA00023014"/>
    </source>
</evidence>
<feature type="domain" description="Elp3/MiaA/NifB-like radical SAM core" evidence="5">
    <location>
        <begin position="73"/>
        <end position="298"/>
    </location>
</feature>
<evidence type="ECO:0000259" key="5">
    <source>
        <dbReference type="SMART" id="SM00729"/>
    </source>
</evidence>